<evidence type="ECO:0000313" key="3">
    <source>
        <dbReference type="EMBL" id="TFE84303.1"/>
    </source>
</evidence>
<dbReference type="EMBL" id="MYFO01000036">
    <property type="protein sequence ID" value="TFE84303.1"/>
    <property type="molecule type" value="Genomic_DNA"/>
</dbReference>
<feature type="region of interest" description="Disordered" evidence="1">
    <location>
        <begin position="109"/>
        <end position="129"/>
    </location>
</feature>
<evidence type="ECO:0000256" key="1">
    <source>
        <dbReference type="SAM" id="MobiDB-lite"/>
    </source>
</evidence>
<feature type="compositionally biased region" description="Gly residues" evidence="1">
    <location>
        <begin position="111"/>
        <end position="121"/>
    </location>
</feature>
<dbReference type="RefSeq" id="WP_134756295.1">
    <property type="nucleotide sequence ID" value="NZ_MYFO02000001.1"/>
</dbReference>
<comment type="caution">
    <text evidence="3">The sequence shown here is derived from an EMBL/GenBank/DDBJ whole genome shotgun (WGS) entry which is preliminary data.</text>
</comment>
<dbReference type="AlphaFoldDB" id="A0A4Y8PUD2"/>
<sequence length="289" mass="29120">MTLNRRSKWTLAALCALAAIGPAGCAGVGREQETLQAALTALAQEPSLAFQGSVEVQADGGLSLPPFAFAGAARAGAAVTLRPSSQATAASSGRVGVAAAVDPSAARAETGGAGAASGGVGDASPPPPEAAALALRDPLRQLEALTAQPPAAVRWSPELAKGGQRVLEAEAAPEELRRRLALQYREQGQALAAALGRRQAAAGPAEAVALAALAQRSAAQLEEMLAALDAKATYRLWISPGGGLPGRLEVTTAISYRLSGAEHRETSVAAYQFRRADNAADTAATGSTS</sequence>
<accession>A0A4Y8PUD2</accession>
<dbReference type="Proteomes" id="UP000298246">
    <property type="component" value="Unassembled WGS sequence"/>
</dbReference>
<keyword evidence="4" id="KW-1185">Reference proteome</keyword>
<evidence type="ECO:0008006" key="5">
    <source>
        <dbReference type="Google" id="ProtNLM"/>
    </source>
</evidence>
<name>A0A4Y8PUD2_9BACL</name>
<proteinExistence type="predicted"/>
<reference evidence="3 4" key="1">
    <citation type="submission" date="2017-03" db="EMBL/GenBank/DDBJ databases">
        <title>Isolation of Levoglucosan Utilizing Bacteria.</title>
        <authorList>
            <person name="Arya A.S."/>
        </authorList>
    </citation>
    <scope>NUCLEOTIDE SEQUENCE [LARGE SCALE GENOMIC DNA]</scope>
    <source>
        <strain evidence="3 4">MEC069</strain>
    </source>
</reference>
<feature type="signal peptide" evidence="2">
    <location>
        <begin position="1"/>
        <end position="25"/>
    </location>
</feature>
<organism evidence="3 4">
    <name type="scientific">Paenibacillus athensensis</name>
    <dbReference type="NCBI Taxonomy" id="1967502"/>
    <lineage>
        <taxon>Bacteria</taxon>
        <taxon>Bacillati</taxon>
        <taxon>Bacillota</taxon>
        <taxon>Bacilli</taxon>
        <taxon>Bacillales</taxon>
        <taxon>Paenibacillaceae</taxon>
        <taxon>Paenibacillus</taxon>
    </lineage>
</organism>
<feature type="chain" id="PRO_5021463376" description="Lipoprotein" evidence="2">
    <location>
        <begin position="26"/>
        <end position="289"/>
    </location>
</feature>
<evidence type="ECO:0000256" key="2">
    <source>
        <dbReference type="SAM" id="SignalP"/>
    </source>
</evidence>
<keyword evidence="2" id="KW-0732">Signal</keyword>
<evidence type="ECO:0000313" key="4">
    <source>
        <dbReference type="Proteomes" id="UP000298246"/>
    </source>
</evidence>
<gene>
    <name evidence="3" type="ORF">B5M42_20625</name>
</gene>
<protein>
    <recommendedName>
        <fullName evidence="5">Lipoprotein</fullName>
    </recommendedName>
</protein>